<reference evidence="3" key="1">
    <citation type="journal article" date="2020" name="Mol. Plant Microbe Interact.">
        <title>Genome Sequence of the Biocontrol Agent Coniothyrium minitans strain Conio (IMI 134523).</title>
        <authorList>
            <person name="Patel D."/>
            <person name="Shittu T.A."/>
            <person name="Baroncelli R."/>
            <person name="Muthumeenakshi S."/>
            <person name="Osborne T.H."/>
            <person name="Janganan T.K."/>
            <person name="Sreenivasaprasad S."/>
        </authorList>
    </citation>
    <scope>NUCLEOTIDE SEQUENCE</scope>
    <source>
        <strain evidence="3">Conio</strain>
    </source>
</reference>
<feature type="compositionally biased region" description="Polar residues" evidence="1">
    <location>
        <begin position="10"/>
        <end position="25"/>
    </location>
</feature>
<keyword evidence="4" id="KW-1185">Reference proteome</keyword>
<evidence type="ECO:0000313" key="3">
    <source>
        <dbReference type="EMBL" id="KAF9731215.1"/>
    </source>
</evidence>
<accession>A0A9P6KLT6</accession>
<evidence type="ECO:0000256" key="1">
    <source>
        <dbReference type="SAM" id="MobiDB-lite"/>
    </source>
</evidence>
<feature type="region of interest" description="Disordered" evidence="1">
    <location>
        <begin position="1"/>
        <end position="44"/>
    </location>
</feature>
<protein>
    <submittedName>
        <fullName evidence="3">Uncharacterized protein</fullName>
    </submittedName>
</protein>
<name>A0A9P6KLT6_9PLEO</name>
<dbReference type="Proteomes" id="UP000756921">
    <property type="component" value="Unassembled WGS sequence"/>
</dbReference>
<organism evidence="3 4">
    <name type="scientific">Paraphaeosphaeria minitans</name>
    <dbReference type="NCBI Taxonomy" id="565426"/>
    <lineage>
        <taxon>Eukaryota</taxon>
        <taxon>Fungi</taxon>
        <taxon>Dikarya</taxon>
        <taxon>Ascomycota</taxon>
        <taxon>Pezizomycotina</taxon>
        <taxon>Dothideomycetes</taxon>
        <taxon>Pleosporomycetidae</taxon>
        <taxon>Pleosporales</taxon>
        <taxon>Massarineae</taxon>
        <taxon>Didymosphaeriaceae</taxon>
        <taxon>Paraphaeosphaeria</taxon>
    </lineage>
</organism>
<feature type="region of interest" description="Disordered" evidence="1">
    <location>
        <begin position="59"/>
        <end position="85"/>
    </location>
</feature>
<feature type="transmembrane region" description="Helical" evidence="2">
    <location>
        <begin position="100"/>
        <end position="126"/>
    </location>
</feature>
<dbReference type="EMBL" id="WJXW01000013">
    <property type="protein sequence ID" value="KAF9731215.1"/>
    <property type="molecule type" value="Genomic_DNA"/>
</dbReference>
<keyword evidence="2" id="KW-1133">Transmembrane helix</keyword>
<gene>
    <name evidence="3" type="ORF">PMIN01_11174</name>
</gene>
<evidence type="ECO:0000256" key="2">
    <source>
        <dbReference type="SAM" id="Phobius"/>
    </source>
</evidence>
<proteinExistence type="predicted"/>
<sequence length="143" mass="16434">MNSIPVFADWSTQAPTIPGTTSQYPGYTPPDPPRHPSPAHTIPPPPYYAVPQPPSYISQFPETPRPPYEPPHVETPRTLESQSMYERPRRSPRWKFWRHVGIPICWLAIVMMMGGLFASLGLVFLWPKAREEHTGVYLEEERK</sequence>
<comment type="caution">
    <text evidence="3">The sequence shown here is derived from an EMBL/GenBank/DDBJ whole genome shotgun (WGS) entry which is preliminary data.</text>
</comment>
<keyword evidence="2" id="KW-0812">Transmembrane</keyword>
<evidence type="ECO:0000313" key="4">
    <source>
        <dbReference type="Proteomes" id="UP000756921"/>
    </source>
</evidence>
<dbReference type="AlphaFoldDB" id="A0A9P6KLT6"/>
<keyword evidence="2" id="KW-0472">Membrane</keyword>